<evidence type="ECO:0000256" key="11">
    <source>
        <dbReference type="ARBA" id="ARBA00034535"/>
    </source>
</evidence>
<feature type="region of interest" description="Disordered" evidence="14">
    <location>
        <begin position="1"/>
        <end position="62"/>
    </location>
</feature>
<feature type="domain" description="SH3" evidence="15">
    <location>
        <begin position="297"/>
        <end position="357"/>
    </location>
</feature>
<evidence type="ECO:0000256" key="10">
    <source>
        <dbReference type="ARBA" id="ARBA00029693"/>
    </source>
</evidence>
<feature type="compositionally biased region" description="Polar residues" evidence="14">
    <location>
        <begin position="44"/>
        <end position="57"/>
    </location>
</feature>
<dbReference type="PANTHER" id="PTHR19332:SF1">
    <property type="entry name" value="PEROXISOMAL MEMBRANE PROTEIN PEX13"/>
    <property type="match status" value="1"/>
</dbReference>
<dbReference type="SMART" id="SM00326">
    <property type="entry name" value="SH3"/>
    <property type="match status" value="1"/>
</dbReference>
<evidence type="ECO:0000256" key="14">
    <source>
        <dbReference type="SAM" id="MobiDB-lite"/>
    </source>
</evidence>
<proteinExistence type="inferred from homology"/>
<dbReference type="GO" id="GO:0005778">
    <property type="term" value="C:peroxisomal membrane"/>
    <property type="evidence" value="ECO:0007669"/>
    <property type="project" value="UniProtKB-SubCell"/>
</dbReference>
<dbReference type="PANTHER" id="PTHR19332">
    <property type="entry name" value="PEROXISOMAL MEMBRANE PROTEIN PEX13"/>
    <property type="match status" value="1"/>
</dbReference>
<evidence type="ECO:0000313" key="18">
    <source>
        <dbReference type="Proteomes" id="UP001196530"/>
    </source>
</evidence>
<evidence type="ECO:0000256" key="6">
    <source>
        <dbReference type="ARBA" id="ARBA00022989"/>
    </source>
</evidence>
<evidence type="ECO:0000256" key="1">
    <source>
        <dbReference type="ARBA" id="ARBA00006033"/>
    </source>
</evidence>
<comment type="subcellular location">
    <subcellularLocation>
        <location evidence="12">Peroxisome membrane</location>
    </subcellularLocation>
</comment>
<keyword evidence="8" id="KW-0472">Membrane</keyword>
<evidence type="ECO:0000256" key="9">
    <source>
        <dbReference type="ARBA" id="ARBA00023140"/>
    </source>
</evidence>
<evidence type="ECO:0000256" key="5">
    <source>
        <dbReference type="ARBA" id="ARBA00022927"/>
    </source>
</evidence>
<evidence type="ECO:0000256" key="4">
    <source>
        <dbReference type="ARBA" id="ARBA00022692"/>
    </source>
</evidence>
<keyword evidence="6" id="KW-1133">Transmembrane helix</keyword>
<protein>
    <recommendedName>
        <fullName evidence="11">Peroxisomal membrane protein PEX13</fullName>
    </recommendedName>
    <alternativeName>
        <fullName evidence="10">Peroxin-13</fullName>
    </alternativeName>
</protein>
<keyword evidence="2 13" id="KW-0728">SH3 domain</keyword>
<reference evidence="16 19" key="1">
    <citation type="journal article" date="2021" name="G3 (Bethesda)">
        <title>Genomic diversity, chromosomal rearrangements, and interspecies hybridization in the ogataea polymorpha species complex.</title>
        <authorList>
            <person name="Hanson S.J."/>
            <person name="Cinneide E.O."/>
            <person name="Salzberg L.I."/>
            <person name="Wolfe K.H."/>
            <person name="McGowan J."/>
            <person name="Fitzpatrick D.A."/>
            <person name="Matlin K."/>
        </authorList>
    </citation>
    <scope>NUCLEOTIDE SEQUENCE</scope>
    <source>
        <strain evidence="17">51-138</strain>
        <strain evidence="16">61-244</strain>
    </source>
</reference>
<keyword evidence="7" id="KW-0811">Translocation</keyword>
<name>A0AAN6DDV6_PICAN</name>
<evidence type="ECO:0000256" key="8">
    <source>
        <dbReference type="ARBA" id="ARBA00023136"/>
    </source>
</evidence>
<organism evidence="16 18">
    <name type="scientific">Pichia angusta</name>
    <name type="common">Yeast</name>
    <name type="synonym">Hansenula polymorpha</name>
    <dbReference type="NCBI Taxonomy" id="870730"/>
    <lineage>
        <taxon>Eukaryota</taxon>
        <taxon>Fungi</taxon>
        <taxon>Dikarya</taxon>
        <taxon>Ascomycota</taxon>
        <taxon>Saccharomycotina</taxon>
        <taxon>Pichiomycetes</taxon>
        <taxon>Pichiales</taxon>
        <taxon>Pichiaceae</taxon>
        <taxon>Ogataea</taxon>
    </lineage>
</organism>
<evidence type="ECO:0000256" key="7">
    <source>
        <dbReference type="ARBA" id="ARBA00023010"/>
    </source>
</evidence>
<feature type="compositionally biased region" description="Polar residues" evidence="14">
    <location>
        <begin position="11"/>
        <end position="24"/>
    </location>
</feature>
<comment type="similarity">
    <text evidence="1">Belongs to the peroxin-13 family.</text>
</comment>
<dbReference type="Proteomes" id="UP001196530">
    <property type="component" value="Unassembled WGS sequence"/>
</dbReference>
<keyword evidence="4" id="KW-0812">Transmembrane</keyword>
<sequence>MTTPRPKPWETANSTGGTTNSLDMDTTSTINTDNSTAPPELPTRPSSLSTNTMSNMPGSGMPSRTSPYYGGYGTSSYSNPMYGNMYNSYGSYGSSMYGSLYGGGMYGNRYGGMSGMNSMNGMNGTMMNQGLVGSFTQGTEATFQLIESLIGAVGGFAQMLESTYYATHSSFFTMISMAEQFQHLKNAMGSLLGIYALLNWAKKALRKIRGAKLKISVDEFKKQIESNKKDKDSKKERMSLKPLVFFLAAVFGLPYVLKKLVTHMAEHQRALLNGQPDQGAIAGLAINRNPEPSIDPKKLEFARALYDFNPENEEMELKLKRGDLVAILNKTDSWWKCRTRDGRMGFVPYNYLEIVKRTANAVKSIETTAKADVEEFKKDQKLLI</sequence>
<dbReference type="InterPro" id="IPR001452">
    <property type="entry name" value="SH3_domain"/>
</dbReference>
<gene>
    <name evidence="16" type="ORF">KL928_003703</name>
    <name evidence="17" type="ORF">KL940_003024</name>
</gene>
<comment type="caution">
    <text evidence="16">The sequence shown here is derived from an EMBL/GenBank/DDBJ whole genome shotgun (WGS) entry which is preliminary data.</text>
</comment>
<dbReference type="GO" id="GO:0016560">
    <property type="term" value="P:protein import into peroxisome matrix, docking"/>
    <property type="evidence" value="ECO:0007669"/>
    <property type="project" value="InterPro"/>
</dbReference>
<evidence type="ECO:0000256" key="3">
    <source>
        <dbReference type="ARBA" id="ARBA00022448"/>
    </source>
</evidence>
<evidence type="ECO:0000259" key="15">
    <source>
        <dbReference type="PROSITE" id="PS50002"/>
    </source>
</evidence>
<dbReference type="Gene3D" id="2.30.30.40">
    <property type="entry name" value="SH3 Domains"/>
    <property type="match status" value="1"/>
</dbReference>
<dbReference type="InterPro" id="IPR036028">
    <property type="entry name" value="SH3-like_dom_sf"/>
</dbReference>
<dbReference type="InterPro" id="IPR035463">
    <property type="entry name" value="Pex13"/>
</dbReference>
<dbReference type="GeneID" id="66127754"/>
<dbReference type="SUPFAM" id="SSF50044">
    <property type="entry name" value="SH3-domain"/>
    <property type="match status" value="1"/>
</dbReference>
<dbReference type="AlphaFoldDB" id="A0AAN6DDV6"/>
<keyword evidence="19" id="KW-1185">Reference proteome</keyword>
<dbReference type="RefSeq" id="XP_043059145.1">
    <property type="nucleotide sequence ID" value="XM_043204320.1"/>
</dbReference>
<keyword evidence="5" id="KW-0653">Protein transport</keyword>
<keyword evidence="9" id="KW-0576">Peroxisome</keyword>
<evidence type="ECO:0000256" key="2">
    <source>
        <dbReference type="ARBA" id="ARBA00022443"/>
    </source>
</evidence>
<evidence type="ECO:0000313" key="16">
    <source>
        <dbReference type="EMBL" id="KAG7817804.1"/>
    </source>
</evidence>
<keyword evidence="3" id="KW-0813">Transport</keyword>
<dbReference type="PROSITE" id="PS50002">
    <property type="entry name" value="SH3"/>
    <property type="match status" value="1"/>
</dbReference>
<accession>A0AAN6DDV6</accession>
<evidence type="ECO:0000256" key="13">
    <source>
        <dbReference type="PROSITE-ProRule" id="PRU00192"/>
    </source>
</evidence>
<evidence type="ECO:0000313" key="19">
    <source>
        <dbReference type="Proteomes" id="UP001197328"/>
    </source>
</evidence>
<dbReference type="PRINTS" id="PR00452">
    <property type="entry name" value="SH3DOMAIN"/>
</dbReference>
<dbReference type="GO" id="GO:1990429">
    <property type="term" value="C:peroxisomal importomer complex"/>
    <property type="evidence" value="ECO:0007669"/>
    <property type="project" value="TreeGrafter"/>
</dbReference>
<dbReference type="Proteomes" id="UP001197328">
    <property type="component" value="Unassembled WGS sequence"/>
</dbReference>
<evidence type="ECO:0000313" key="17">
    <source>
        <dbReference type="EMBL" id="KAG7849342.1"/>
    </source>
</evidence>
<feature type="compositionally biased region" description="Low complexity" evidence="14">
    <location>
        <begin position="25"/>
        <end position="36"/>
    </location>
</feature>
<evidence type="ECO:0000256" key="12">
    <source>
        <dbReference type="ARBA" id="ARBA00046271"/>
    </source>
</evidence>
<dbReference type="Pfam" id="PF04088">
    <property type="entry name" value="Peroxin-13_N"/>
    <property type="match status" value="1"/>
</dbReference>
<dbReference type="InterPro" id="IPR007223">
    <property type="entry name" value="Peroxin-13_N"/>
</dbReference>
<dbReference type="EMBL" id="JAHLUX010000007">
    <property type="protein sequence ID" value="KAG7817804.1"/>
    <property type="molecule type" value="Genomic_DNA"/>
</dbReference>
<dbReference type="EMBL" id="JAHLVD010000007">
    <property type="protein sequence ID" value="KAG7849342.1"/>
    <property type="molecule type" value="Genomic_DNA"/>
</dbReference>
<dbReference type="Pfam" id="PF00018">
    <property type="entry name" value="SH3_1"/>
    <property type="match status" value="1"/>
</dbReference>
<dbReference type="CDD" id="cd11771">
    <property type="entry name" value="SH3_Pex13p_fungal"/>
    <property type="match status" value="1"/>
</dbReference>